<proteinExistence type="predicted"/>
<accession>A0ABN7AL87</accession>
<evidence type="ECO:0000313" key="3">
    <source>
        <dbReference type="Proteomes" id="UP001307889"/>
    </source>
</evidence>
<keyword evidence="3" id="KW-1185">Reference proteome</keyword>
<organism evidence="2 3">
    <name type="scientific">Nesidiocoris tenuis</name>
    <dbReference type="NCBI Taxonomy" id="355587"/>
    <lineage>
        <taxon>Eukaryota</taxon>
        <taxon>Metazoa</taxon>
        <taxon>Ecdysozoa</taxon>
        <taxon>Arthropoda</taxon>
        <taxon>Hexapoda</taxon>
        <taxon>Insecta</taxon>
        <taxon>Pterygota</taxon>
        <taxon>Neoptera</taxon>
        <taxon>Paraneoptera</taxon>
        <taxon>Hemiptera</taxon>
        <taxon>Heteroptera</taxon>
        <taxon>Panheteroptera</taxon>
        <taxon>Cimicomorpha</taxon>
        <taxon>Miridae</taxon>
        <taxon>Dicyphina</taxon>
        <taxon>Nesidiocoris</taxon>
    </lineage>
</organism>
<reference evidence="2 3" key="1">
    <citation type="submission" date="2023-09" db="EMBL/GenBank/DDBJ databases">
        <title>Nesidiocoris tenuis whole genome shotgun sequence.</title>
        <authorList>
            <person name="Shibata T."/>
            <person name="Shimoda M."/>
            <person name="Kobayashi T."/>
            <person name="Uehara T."/>
        </authorList>
    </citation>
    <scope>NUCLEOTIDE SEQUENCE [LARGE SCALE GENOMIC DNA]</scope>
    <source>
        <strain evidence="2 3">Japan</strain>
    </source>
</reference>
<dbReference type="EMBL" id="AP028912">
    <property type="protein sequence ID" value="BES92979.1"/>
    <property type="molecule type" value="Genomic_DNA"/>
</dbReference>
<dbReference type="Proteomes" id="UP001307889">
    <property type="component" value="Chromosome 4"/>
</dbReference>
<protein>
    <submittedName>
        <fullName evidence="2">Uncharacterized protein</fullName>
    </submittedName>
</protein>
<evidence type="ECO:0000256" key="1">
    <source>
        <dbReference type="SAM" id="MobiDB-lite"/>
    </source>
</evidence>
<gene>
    <name evidence="2" type="ORF">NTJ_05788</name>
</gene>
<feature type="compositionally biased region" description="Polar residues" evidence="1">
    <location>
        <begin position="50"/>
        <end position="60"/>
    </location>
</feature>
<feature type="region of interest" description="Disordered" evidence="1">
    <location>
        <begin position="1"/>
        <end position="21"/>
    </location>
</feature>
<evidence type="ECO:0000313" key="2">
    <source>
        <dbReference type="EMBL" id="BES92979.1"/>
    </source>
</evidence>
<name>A0ABN7AL87_9HEMI</name>
<feature type="region of interest" description="Disordered" evidence="1">
    <location>
        <begin position="40"/>
        <end position="101"/>
    </location>
</feature>
<sequence length="101" mass="10851">MRRSRACRTDNQAASAPPACRSRVVGSTIFRKSSQRPTDCAVFESPIDPRTSSRQLTNRGTRVEGSRPVHTVDAIGRDLRCRAGGGPGGLGIDSRSRPSTI</sequence>